<gene>
    <name evidence="3" type="ORF">K469DRAFT_58213</name>
</gene>
<reference evidence="3" key="1">
    <citation type="journal article" date="2020" name="Stud. Mycol.">
        <title>101 Dothideomycetes genomes: a test case for predicting lifestyles and emergence of pathogens.</title>
        <authorList>
            <person name="Haridas S."/>
            <person name="Albert R."/>
            <person name="Binder M."/>
            <person name="Bloem J."/>
            <person name="Labutti K."/>
            <person name="Salamov A."/>
            <person name="Andreopoulos B."/>
            <person name="Baker S."/>
            <person name="Barry K."/>
            <person name="Bills G."/>
            <person name="Bluhm B."/>
            <person name="Cannon C."/>
            <person name="Castanera R."/>
            <person name="Culley D."/>
            <person name="Daum C."/>
            <person name="Ezra D."/>
            <person name="Gonzalez J."/>
            <person name="Henrissat B."/>
            <person name="Kuo A."/>
            <person name="Liang C."/>
            <person name="Lipzen A."/>
            <person name="Lutzoni F."/>
            <person name="Magnuson J."/>
            <person name="Mondo S."/>
            <person name="Nolan M."/>
            <person name="Ohm R."/>
            <person name="Pangilinan J."/>
            <person name="Park H.-J."/>
            <person name="Ramirez L."/>
            <person name="Alfaro M."/>
            <person name="Sun H."/>
            <person name="Tritt A."/>
            <person name="Yoshinaga Y."/>
            <person name="Zwiers L.-H."/>
            <person name="Turgeon B."/>
            <person name="Goodwin S."/>
            <person name="Spatafora J."/>
            <person name="Crous P."/>
            <person name="Grigoriev I."/>
        </authorList>
    </citation>
    <scope>NUCLEOTIDE SEQUENCE</scope>
    <source>
        <strain evidence="3">CBS 207.26</strain>
    </source>
</reference>
<organism evidence="3 4">
    <name type="scientific">Zopfia rhizophila CBS 207.26</name>
    <dbReference type="NCBI Taxonomy" id="1314779"/>
    <lineage>
        <taxon>Eukaryota</taxon>
        <taxon>Fungi</taxon>
        <taxon>Dikarya</taxon>
        <taxon>Ascomycota</taxon>
        <taxon>Pezizomycotina</taxon>
        <taxon>Dothideomycetes</taxon>
        <taxon>Dothideomycetes incertae sedis</taxon>
        <taxon>Zopfiaceae</taxon>
        <taxon>Zopfia</taxon>
    </lineage>
</organism>
<dbReference type="Proteomes" id="UP000800200">
    <property type="component" value="Unassembled WGS sequence"/>
</dbReference>
<dbReference type="Gene3D" id="2.20.70.10">
    <property type="match status" value="1"/>
</dbReference>
<name>A0A6A6ED57_9PEZI</name>
<feature type="region of interest" description="Disordered" evidence="1">
    <location>
        <begin position="140"/>
        <end position="201"/>
    </location>
</feature>
<feature type="compositionally biased region" description="Basic and acidic residues" evidence="1">
    <location>
        <begin position="60"/>
        <end position="92"/>
    </location>
</feature>
<evidence type="ECO:0000313" key="4">
    <source>
        <dbReference type="Proteomes" id="UP000800200"/>
    </source>
</evidence>
<evidence type="ECO:0000313" key="3">
    <source>
        <dbReference type="EMBL" id="KAF2189143.1"/>
    </source>
</evidence>
<feature type="compositionally biased region" description="Low complexity" evidence="1">
    <location>
        <begin position="140"/>
        <end position="154"/>
    </location>
</feature>
<dbReference type="PROSITE" id="PS50020">
    <property type="entry name" value="WW_DOMAIN_2"/>
    <property type="match status" value="1"/>
</dbReference>
<protein>
    <recommendedName>
        <fullName evidence="2">WW domain-containing protein</fullName>
    </recommendedName>
</protein>
<dbReference type="AlphaFoldDB" id="A0A6A6ED57"/>
<dbReference type="InterPro" id="IPR001202">
    <property type="entry name" value="WW_dom"/>
</dbReference>
<feature type="compositionally biased region" description="Basic and acidic residues" evidence="1">
    <location>
        <begin position="172"/>
        <end position="184"/>
    </location>
</feature>
<accession>A0A6A6ED57</accession>
<dbReference type="OrthoDB" id="2367685at2759"/>
<sequence length="201" mass="21331">MPPGWITQWDQNSQRWYYVEQGTGRMQWDPPTFSPAPQGPYALPPSGTPASNVYGAPVAHQDERVLFGDTHGHSGHDKKAHKEDKDKEKDKSVGIGTAAAAGVGSSAVGAFAGHALADDSDDEVHNHYYGVTPLAAAAAAAAAAPPPLSDSAFAPLPPVPTHDADGDSISSSDRESPEEKRQELIETQGECEEELEEAYDD</sequence>
<feature type="domain" description="WW" evidence="2">
    <location>
        <begin position="1"/>
        <end position="33"/>
    </location>
</feature>
<dbReference type="Pfam" id="PF00397">
    <property type="entry name" value="WW"/>
    <property type="match status" value="1"/>
</dbReference>
<feature type="region of interest" description="Disordered" evidence="1">
    <location>
        <begin position="28"/>
        <end position="93"/>
    </location>
</feature>
<proteinExistence type="predicted"/>
<feature type="compositionally biased region" description="Pro residues" evidence="1">
    <location>
        <begin position="32"/>
        <end position="47"/>
    </location>
</feature>
<evidence type="ECO:0000256" key="1">
    <source>
        <dbReference type="SAM" id="MobiDB-lite"/>
    </source>
</evidence>
<feature type="compositionally biased region" description="Acidic residues" evidence="1">
    <location>
        <begin position="189"/>
        <end position="201"/>
    </location>
</feature>
<dbReference type="InterPro" id="IPR036020">
    <property type="entry name" value="WW_dom_sf"/>
</dbReference>
<dbReference type="EMBL" id="ML994621">
    <property type="protein sequence ID" value="KAF2189143.1"/>
    <property type="molecule type" value="Genomic_DNA"/>
</dbReference>
<evidence type="ECO:0000259" key="2">
    <source>
        <dbReference type="PROSITE" id="PS50020"/>
    </source>
</evidence>
<dbReference type="SUPFAM" id="SSF51045">
    <property type="entry name" value="WW domain"/>
    <property type="match status" value="1"/>
</dbReference>
<keyword evidence="4" id="KW-1185">Reference proteome</keyword>